<evidence type="ECO:0000256" key="1">
    <source>
        <dbReference type="SAM" id="MobiDB-lite"/>
    </source>
</evidence>
<accession>A0ABD2QLR0</accession>
<name>A0ABD2QLR0_9PLAT</name>
<sequence>MRYSPVSGMQRPVSFGYMQPSQNSGMDVKRRPASSSGAGGISKLMAGGLVSHLPPGTFQLTESAGPESAAMTGLKKGYPMNPRSVMIDYPGLGVMSIPRVSRVTGSSLISLPDISFLGQAFEDESRHGTPTMSKRFGKKPRRSRKKTTQCQHCNGTPKSIEGDALERSTSEPYLVSNLDKDTEEKHPNSDQGALTTTTETTASDCDVISNGKPKKSVSFSNEGSSSGSDPKNFDGMLVGHPAFKLIPRNWGLYGKDPQPIAEIKATSNHSSSDKPVRRSSLEPRTDIDLRFAAMVNDVMKAVQETVAYFCQEPSKEMCESGGQPLLAVVNPLLVLLSDGLLAPSRPIFTSKPRSRLWSLVEESCRPGACPAGVAHHVLCEAINEVKGLPNTTASDKVKFRAFVCSCLKLKALPMWLNGLVANEALLKRYYCDGAFLRLCRSTQRGLYADLMTHLEQLLAFSFQFNLEVEARKPSLSSLAQPTLASSCKTVIPGNRMPLTDKPIVRTQLSKTRALPRPMAPTVTRTRPSAVTNYVAIQPTMRKYSDGRPTTAISPLHGDNSLNLRQRKGSGSFGQEIPPPLPPHCASKSPLGSQSPSRTNRFKNSLINFRRSLSNERVENGALSPARHSPQLSRNSTSSAIPRPSPVRR</sequence>
<dbReference type="InterPro" id="IPR047343">
    <property type="entry name" value="RUSC1_2"/>
</dbReference>
<proteinExistence type="predicted"/>
<feature type="compositionally biased region" description="Polar residues" evidence="1">
    <location>
        <begin position="148"/>
        <end position="157"/>
    </location>
</feature>
<dbReference type="Gene3D" id="1.20.58.900">
    <property type="match status" value="1"/>
</dbReference>
<dbReference type="AlphaFoldDB" id="A0ABD2QLR0"/>
<feature type="region of interest" description="Disordered" evidence="1">
    <location>
        <begin position="540"/>
        <end position="599"/>
    </location>
</feature>
<feature type="domain" description="RUN" evidence="2">
    <location>
        <begin position="319"/>
        <end position="469"/>
    </location>
</feature>
<dbReference type="PROSITE" id="PS50826">
    <property type="entry name" value="RUN"/>
    <property type="match status" value="1"/>
</dbReference>
<dbReference type="Proteomes" id="UP001626550">
    <property type="component" value="Unassembled WGS sequence"/>
</dbReference>
<feature type="region of interest" description="Disordered" evidence="1">
    <location>
        <begin position="616"/>
        <end position="648"/>
    </location>
</feature>
<evidence type="ECO:0000313" key="3">
    <source>
        <dbReference type="EMBL" id="KAL3319356.1"/>
    </source>
</evidence>
<feature type="compositionally biased region" description="Basic and acidic residues" evidence="1">
    <location>
        <begin position="160"/>
        <end position="169"/>
    </location>
</feature>
<evidence type="ECO:0000259" key="2">
    <source>
        <dbReference type="PROSITE" id="PS50826"/>
    </source>
</evidence>
<feature type="compositionally biased region" description="Polar residues" evidence="1">
    <location>
        <begin position="629"/>
        <end position="639"/>
    </location>
</feature>
<feature type="compositionally biased region" description="Polar residues" evidence="1">
    <location>
        <begin position="589"/>
        <end position="599"/>
    </location>
</feature>
<feature type="compositionally biased region" description="Basic residues" evidence="1">
    <location>
        <begin position="135"/>
        <end position="147"/>
    </location>
</feature>
<feature type="compositionally biased region" description="Low complexity" evidence="1">
    <location>
        <begin position="216"/>
        <end position="228"/>
    </location>
</feature>
<gene>
    <name evidence="3" type="primary">RUSC1_1</name>
    <name evidence="3" type="ORF">Ciccas_001978</name>
</gene>
<dbReference type="SMART" id="SM00593">
    <property type="entry name" value="RUN"/>
    <property type="match status" value="1"/>
</dbReference>
<protein>
    <submittedName>
        <fullName evidence="3">RUN and SH3 domain containing 1</fullName>
    </submittedName>
</protein>
<comment type="caution">
    <text evidence="3">The sequence shown here is derived from an EMBL/GenBank/DDBJ whole genome shotgun (WGS) entry which is preliminary data.</text>
</comment>
<dbReference type="Pfam" id="PF02759">
    <property type="entry name" value="RUN"/>
    <property type="match status" value="1"/>
</dbReference>
<feature type="compositionally biased region" description="Basic and acidic residues" evidence="1">
    <location>
        <begin position="178"/>
        <end position="188"/>
    </location>
</feature>
<feature type="region of interest" description="Disordered" evidence="1">
    <location>
        <begin position="122"/>
        <end position="233"/>
    </location>
</feature>
<keyword evidence="4" id="KW-1185">Reference proteome</keyword>
<evidence type="ECO:0000313" key="4">
    <source>
        <dbReference type="Proteomes" id="UP001626550"/>
    </source>
</evidence>
<reference evidence="3 4" key="1">
    <citation type="submission" date="2024-11" db="EMBL/GenBank/DDBJ databases">
        <title>Adaptive evolution of stress response genes in parasites aligns with host niche diversity.</title>
        <authorList>
            <person name="Hahn C."/>
            <person name="Resl P."/>
        </authorList>
    </citation>
    <scope>NUCLEOTIDE SEQUENCE [LARGE SCALE GENOMIC DNA]</scope>
    <source>
        <strain evidence="3">EGGRZ-B1_66</strain>
        <tissue evidence="3">Body</tissue>
    </source>
</reference>
<dbReference type="SUPFAM" id="SSF140741">
    <property type="entry name" value="RUN domain-like"/>
    <property type="match status" value="1"/>
</dbReference>
<dbReference type="EMBL" id="JBJKFK010000143">
    <property type="protein sequence ID" value="KAL3319356.1"/>
    <property type="molecule type" value="Genomic_DNA"/>
</dbReference>
<dbReference type="InterPro" id="IPR004012">
    <property type="entry name" value="Run_dom"/>
</dbReference>
<dbReference type="PANTHER" id="PTHR15591:SF16">
    <property type="entry name" value="FARNESYL PYROPHOSPHATE SYNTHASE"/>
    <property type="match status" value="1"/>
</dbReference>
<feature type="region of interest" description="Disordered" evidence="1">
    <location>
        <begin position="1"/>
        <end position="38"/>
    </location>
</feature>
<dbReference type="InterPro" id="IPR037213">
    <property type="entry name" value="Run_dom_sf"/>
</dbReference>
<organism evidence="3 4">
    <name type="scientific">Cichlidogyrus casuarinus</name>
    <dbReference type="NCBI Taxonomy" id="1844966"/>
    <lineage>
        <taxon>Eukaryota</taxon>
        <taxon>Metazoa</taxon>
        <taxon>Spiralia</taxon>
        <taxon>Lophotrochozoa</taxon>
        <taxon>Platyhelminthes</taxon>
        <taxon>Monogenea</taxon>
        <taxon>Monopisthocotylea</taxon>
        <taxon>Dactylogyridea</taxon>
        <taxon>Ancyrocephalidae</taxon>
        <taxon>Cichlidogyrus</taxon>
    </lineage>
</organism>
<dbReference type="PANTHER" id="PTHR15591">
    <property type="entry name" value="RUN AND SH3 DOMAIN CONTAINING"/>
    <property type="match status" value="1"/>
</dbReference>